<name>A0A074YVQ4_OPIVI</name>
<protein>
    <submittedName>
        <fullName evidence="1">Uncharacterized protein</fullName>
    </submittedName>
</protein>
<sequence length="58" mass="6820">MRSENLNSRVVIHLNVRTTLTTYCRYVQLGHQNSTNIPVEFIKMMHVQLYACQIHGLF</sequence>
<proteinExistence type="predicted"/>
<gene>
    <name evidence="1" type="ORF">T265_15789</name>
</gene>
<accession>A0A074YVQ4</accession>
<dbReference type="KEGG" id="ovi:T265_15789"/>
<evidence type="ECO:0000313" key="2">
    <source>
        <dbReference type="Proteomes" id="UP000054324"/>
    </source>
</evidence>
<feature type="non-terminal residue" evidence="1">
    <location>
        <position position="58"/>
    </location>
</feature>
<dbReference type="AlphaFoldDB" id="A0A074YVQ4"/>
<reference evidence="1 2" key="1">
    <citation type="submission" date="2013-11" db="EMBL/GenBank/DDBJ databases">
        <title>Opisthorchis viverrini - life in the bile duct.</title>
        <authorList>
            <person name="Young N.D."/>
            <person name="Nagarajan N."/>
            <person name="Lin S.J."/>
            <person name="Korhonen P.K."/>
            <person name="Jex A.R."/>
            <person name="Hall R.S."/>
            <person name="Safavi-Hemami H."/>
            <person name="Kaewkong W."/>
            <person name="Bertrand D."/>
            <person name="Gao S."/>
            <person name="Seet Q."/>
            <person name="Wongkham S."/>
            <person name="Teh B.T."/>
            <person name="Wongkham C."/>
            <person name="Intapan P.M."/>
            <person name="Maleewong W."/>
            <person name="Yang X."/>
            <person name="Hu M."/>
            <person name="Wang Z."/>
            <person name="Hofmann A."/>
            <person name="Sternberg P.W."/>
            <person name="Tan P."/>
            <person name="Wang J."/>
            <person name="Gasser R.B."/>
        </authorList>
    </citation>
    <scope>NUCLEOTIDE SEQUENCE [LARGE SCALE GENOMIC DNA]</scope>
</reference>
<dbReference type="Proteomes" id="UP000054324">
    <property type="component" value="Unassembled WGS sequence"/>
</dbReference>
<dbReference type="RefSeq" id="XP_009177402.1">
    <property type="nucleotide sequence ID" value="XM_009179138.1"/>
</dbReference>
<dbReference type="CTD" id="20329954"/>
<evidence type="ECO:0000313" key="1">
    <source>
        <dbReference type="EMBL" id="KER18851.1"/>
    </source>
</evidence>
<dbReference type="EMBL" id="KL597731">
    <property type="protein sequence ID" value="KER18851.1"/>
    <property type="molecule type" value="Genomic_DNA"/>
</dbReference>
<organism evidence="1 2">
    <name type="scientific">Opisthorchis viverrini</name>
    <name type="common">Southeast Asian liver fluke</name>
    <dbReference type="NCBI Taxonomy" id="6198"/>
    <lineage>
        <taxon>Eukaryota</taxon>
        <taxon>Metazoa</taxon>
        <taxon>Spiralia</taxon>
        <taxon>Lophotrochozoa</taxon>
        <taxon>Platyhelminthes</taxon>
        <taxon>Trematoda</taxon>
        <taxon>Digenea</taxon>
        <taxon>Opisthorchiida</taxon>
        <taxon>Opisthorchiata</taxon>
        <taxon>Opisthorchiidae</taxon>
        <taxon>Opisthorchis</taxon>
    </lineage>
</organism>
<dbReference type="GeneID" id="20329954"/>
<keyword evidence="2" id="KW-1185">Reference proteome</keyword>